<keyword evidence="3" id="KW-1185">Reference proteome</keyword>
<dbReference type="VEuPathDB" id="CryptoDB:Vbra_13655"/>
<feature type="compositionally biased region" description="Low complexity" evidence="1">
    <location>
        <begin position="548"/>
        <end position="557"/>
    </location>
</feature>
<feature type="region of interest" description="Disordered" evidence="1">
    <location>
        <begin position="520"/>
        <end position="570"/>
    </location>
</feature>
<feature type="compositionally biased region" description="Basic residues" evidence="1">
    <location>
        <begin position="628"/>
        <end position="639"/>
    </location>
</feature>
<dbReference type="InParanoid" id="A0A0G4EV63"/>
<accession>A0A0G4EV63</accession>
<reference evidence="2 3" key="1">
    <citation type="submission" date="2014-11" db="EMBL/GenBank/DDBJ databases">
        <authorList>
            <person name="Zhu J."/>
            <person name="Qi W."/>
            <person name="Song R."/>
        </authorList>
    </citation>
    <scope>NUCLEOTIDE SEQUENCE [LARGE SCALE GENOMIC DNA]</scope>
</reference>
<gene>
    <name evidence="2" type="ORF">Vbra_13655</name>
</gene>
<feature type="compositionally biased region" description="Basic and acidic residues" evidence="1">
    <location>
        <begin position="525"/>
        <end position="538"/>
    </location>
</feature>
<organism evidence="2 3">
    <name type="scientific">Vitrella brassicaformis (strain CCMP3155)</name>
    <dbReference type="NCBI Taxonomy" id="1169540"/>
    <lineage>
        <taxon>Eukaryota</taxon>
        <taxon>Sar</taxon>
        <taxon>Alveolata</taxon>
        <taxon>Colpodellida</taxon>
        <taxon>Vitrellaceae</taxon>
        <taxon>Vitrella</taxon>
    </lineage>
</organism>
<dbReference type="EMBL" id="CDMY01000328">
    <property type="protein sequence ID" value="CEM02506.1"/>
    <property type="molecule type" value="Genomic_DNA"/>
</dbReference>
<name>A0A0G4EV63_VITBC</name>
<protein>
    <submittedName>
        <fullName evidence="2">Uncharacterized protein</fullName>
    </submittedName>
</protein>
<evidence type="ECO:0000313" key="2">
    <source>
        <dbReference type="EMBL" id="CEM02506.1"/>
    </source>
</evidence>
<sequence length="832" mass="90243">MAAASFDVEQFRVVVQGLASDSEEVRDSSIRDIVKCGVPPGTVQWNEMRRLLSAHPGAFRTLLEALCRSPELATPAACLLVTLCRNNMPARDENGRWWSVESMDPKWLAEQALAAAGSLDSLLAMVPPSLLIDGAAPAPSAVVGIITGLLMEGLGARQSLLTNHCGLVHQCVRASLAGLRTARPSLDHIGGSTISASKFVVDFYNCHKEIPPQTEDPFGERFLDTLFDDSSPEQPPATLWTPVLSWTFDAMLTGDSIGSAAFKRAVWLHQLIIEAVETGRKTRVEGGVETDVLSLLRQVYDCHVDRIMDILTGDGETYNLQWRASICVILIVPCVVGRDCAKWERSPDVLAFVSLPGGPCERLLAEPGALKTVADSIKRALTDIRDMALMTESLDLPHALICAGHGCEVVRAGFPEMLAAMMRNPKWMESPGRAAGTIVCLHSLLVYGHSKIVLPVIMGLGMVEMLCDALYQHRQNARVRLLFGGMVVQFGLIREGEHRVGANAPHNKISQRILQSPSIKKLRALPRDDQTDKQDTGKRPKSKKGKNKGPSQSSSPPGAAPHAYKCPPSQEEVGSIIGLHPRDLEASTLPGVLTLLDRIEKKEDERAAAVLDELIAADETAEKDKSKQVKGRGKGKKGKGAPNAATHADSSDKTVTRVSASAPEAAADGHDGFIVVTTRKRKGKGKPNQQQQDDTPRDGPLGGTAMPPKPIGSIRRLHGLSTSSSTRPSSSSQSSVSIDDQAALRRPQPPQHIRPNTRLTGLKDELGQAAAEKERLERRYASVLGSHCEALDREKALREDIRRLKETITNVRIYAGSRKASPTIWTEIPCYP</sequence>
<feature type="region of interest" description="Disordered" evidence="1">
    <location>
        <begin position="620"/>
        <end position="757"/>
    </location>
</feature>
<dbReference type="PhylomeDB" id="A0A0G4EV63"/>
<dbReference type="Proteomes" id="UP000041254">
    <property type="component" value="Unassembled WGS sequence"/>
</dbReference>
<proteinExistence type="predicted"/>
<evidence type="ECO:0000256" key="1">
    <source>
        <dbReference type="SAM" id="MobiDB-lite"/>
    </source>
</evidence>
<dbReference type="AlphaFoldDB" id="A0A0G4EV63"/>
<evidence type="ECO:0000313" key="3">
    <source>
        <dbReference type="Proteomes" id="UP000041254"/>
    </source>
</evidence>
<feature type="compositionally biased region" description="Low complexity" evidence="1">
    <location>
        <begin position="721"/>
        <end position="737"/>
    </location>
</feature>